<evidence type="ECO:0000256" key="2">
    <source>
        <dbReference type="ARBA" id="ARBA00005675"/>
    </source>
</evidence>
<dbReference type="InterPro" id="IPR036412">
    <property type="entry name" value="HAD-like_sf"/>
</dbReference>
<evidence type="ECO:0000256" key="4">
    <source>
        <dbReference type="ARBA" id="ARBA00022692"/>
    </source>
</evidence>
<sequence>METLTRGTAPETAEPWHVLPVADVLRRVDGREDGLAGEEARRRLERFGPNRLPEAPPTTIVQIAFRQFTNPLIFILAAAAVVSVLVGDVTDAAFIAAVLAINAVIGGVQEWRAERSSRALQRLLRIRASVLRDGELREVPAEEVVPGDVVWVESGNRVPADLRLLSAHGLEIDESFLTGESLAVQKDPASVCEPDTPMADRRNLAFAGSIVIRGRGRGVAVATGSGTAVGQLASDVLGVEAGKPPLLERMERFSTAVAYAVLASVVVVGTIGVLVQGHRLYEMFMFSVALAVSAIPEGLPAALTVALSVATTRMSRRGVIVRRLAAVEGLGSCSLIASDKTGTLTCNELTVREVRLPDGRVVTATGEGFVPEGKILIDGRPPGPEDLERLQNLALAAVLCNEGDLHQRDGEWSWRGDPTDLALLAFARKLGLGRERWLDRYPQENEIPFESEHRFSATYHRFDDGLRVFAKGAPERILAMCSVESDPEAAHSLRETALEMAERGYRVLALAEGIAPADLGPEQTPPEPSGLRLLGFVGMIDPLRPGVREAVDACHQAGIAVSMITGDHPVTALAIARELGFASSPDQVMTGRELEGLTDEQVREVVGRMRVFARVAPRQKLELVEAAREAGHFVAVTGDGVNDAPALRAANIGVAMGRSGTDVAREAAELVISDDNFATIVAGVEEGRVAYDNIRKVIYLLVSAGAAEVLVVGSAMAVGLELPLLAVQLLWLNLVTNGIQGVALAFEPSEGDVLRRPPRPPHEPIFNQLMIERVIVAALVMAVVGFSAYWWMIANGWSAPEARNALLLLMVLFENVHVGNCRSETKSGLWRSPFLSPILLWGVVAALLVHVLAMYYPPARELLEIAPVGPRTWLVLVGLSLTVFLAIELHKLSWWLRRRRS</sequence>
<evidence type="ECO:0000259" key="11">
    <source>
        <dbReference type="SMART" id="SM00831"/>
    </source>
</evidence>
<feature type="transmembrane region" description="Helical" evidence="10">
    <location>
        <begin position="92"/>
        <end position="108"/>
    </location>
</feature>
<dbReference type="SFLD" id="SFLDG00002">
    <property type="entry name" value="C1.7:_P-type_atpase_like"/>
    <property type="match status" value="1"/>
</dbReference>
<dbReference type="PANTHER" id="PTHR43294:SF21">
    <property type="entry name" value="CATION TRANSPORTING ATPASE"/>
    <property type="match status" value="1"/>
</dbReference>
<keyword evidence="5" id="KW-0547">Nucleotide-binding</keyword>
<evidence type="ECO:0000313" key="13">
    <source>
        <dbReference type="Proteomes" id="UP000280296"/>
    </source>
</evidence>
<evidence type="ECO:0000256" key="6">
    <source>
        <dbReference type="ARBA" id="ARBA00022840"/>
    </source>
</evidence>
<reference evidence="12 13" key="2">
    <citation type="submission" date="2019-01" db="EMBL/GenBank/DDBJ databases">
        <title>Tautonia sociabilis, a novel thermotolerant planctomycete of Isosphaeraceae family, isolated from a 4000 m deep subterranean habitat.</title>
        <authorList>
            <person name="Kovaleva O.L."/>
            <person name="Elcheninov A.G."/>
            <person name="Van Heerden E."/>
            <person name="Toshchakov S.V."/>
            <person name="Novikov A."/>
            <person name="Bonch-Osmolovskaya E.A."/>
            <person name="Kublanov I.V."/>
        </authorList>
    </citation>
    <scope>NUCLEOTIDE SEQUENCE [LARGE SCALE GENOMIC DNA]</scope>
    <source>
        <strain evidence="12 13">GM2012</strain>
    </source>
</reference>
<dbReference type="GO" id="GO:0005886">
    <property type="term" value="C:plasma membrane"/>
    <property type="evidence" value="ECO:0007669"/>
    <property type="project" value="UniProtKB-SubCell"/>
</dbReference>
<keyword evidence="4 10" id="KW-0812">Transmembrane</keyword>
<dbReference type="InterPro" id="IPR001757">
    <property type="entry name" value="P_typ_ATPase"/>
</dbReference>
<evidence type="ECO:0000256" key="10">
    <source>
        <dbReference type="SAM" id="Phobius"/>
    </source>
</evidence>
<dbReference type="SUPFAM" id="SSF81653">
    <property type="entry name" value="Calcium ATPase, transduction domain A"/>
    <property type="match status" value="1"/>
</dbReference>
<feature type="transmembrane region" description="Helical" evidence="10">
    <location>
        <begin position="256"/>
        <end position="277"/>
    </location>
</feature>
<dbReference type="GO" id="GO:0005391">
    <property type="term" value="F:P-type sodium:potassium-exchanging transporter activity"/>
    <property type="evidence" value="ECO:0007669"/>
    <property type="project" value="TreeGrafter"/>
</dbReference>
<reference evidence="12 13" key="1">
    <citation type="submission" date="2018-12" db="EMBL/GenBank/DDBJ databases">
        <authorList>
            <person name="Toschakov S.V."/>
        </authorList>
    </citation>
    <scope>NUCLEOTIDE SEQUENCE [LARGE SCALE GENOMIC DNA]</scope>
    <source>
        <strain evidence="12 13">GM2012</strain>
    </source>
</reference>
<dbReference type="InterPro" id="IPR023299">
    <property type="entry name" value="ATPase_P-typ_cyto_dom_N"/>
</dbReference>
<feature type="transmembrane region" description="Helical" evidence="10">
    <location>
        <begin position="697"/>
        <end position="718"/>
    </location>
</feature>
<feature type="domain" description="Cation-transporting P-type ATPase N-terminal" evidence="11">
    <location>
        <begin position="15"/>
        <end position="88"/>
    </location>
</feature>
<feature type="transmembrane region" description="Helical" evidence="10">
    <location>
        <begin position="283"/>
        <end position="307"/>
    </location>
</feature>
<dbReference type="SFLD" id="SFLDS00003">
    <property type="entry name" value="Haloacid_Dehalogenase"/>
    <property type="match status" value="1"/>
</dbReference>
<dbReference type="Pfam" id="PF00690">
    <property type="entry name" value="Cation_ATPase_N"/>
    <property type="match status" value="1"/>
</dbReference>
<keyword evidence="7" id="KW-1278">Translocase</keyword>
<dbReference type="FunFam" id="3.40.50.1000:FF:000193">
    <property type="entry name" value="Plasma membrane calcium-transporting ATPase 2"/>
    <property type="match status" value="1"/>
</dbReference>
<dbReference type="SFLD" id="SFLDF00027">
    <property type="entry name" value="p-type_atpase"/>
    <property type="match status" value="1"/>
</dbReference>
<dbReference type="InterPro" id="IPR044492">
    <property type="entry name" value="P_typ_ATPase_HD_dom"/>
</dbReference>
<dbReference type="GO" id="GO:0006883">
    <property type="term" value="P:intracellular sodium ion homeostasis"/>
    <property type="evidence" value="ECO:0007669"/>
    <property type="project" value="TreeGrafter"/>
</dbReference>
<dbReference type="Gene3D" id="2.70.150.10">
    <property type="entry name" value="Calcium-transporting ATPase, cytoplasmic transduction domain A"/>
    <property type="match status" value="1"/>
</dbReference>
<dbReference type="InterPro" id="IPR006068">
    <property type="entry name" value="ATPase_P-typ_cation-transptr_C"/>
</dbReference>
<dbReference type="EMBL" id="RYZH01000037">
    <property type="protein sequence ID" value="RUL85716.1"/>
    <property type="molecule type" value="Genomic_DNA"/>
</dbReference>
<dbReference type="NCBIfam" id="TIGR01494">
    <property type="entry name" value="ATPase_P-type"/>
    <property type="match status" value="2"/>
</dbReference>
<dbReference type="Proteomes" id="UP000280296">
    <property type="component" value="Unassembled WGS sequence"/>
</dbReference>
<dbReference type="InterPro" id="IPR023214">
    <property type="entry name" value="HAD_sf"/>
</dbReference>
<dbReference type="InterPro" id="IPR050510">
    <property type="entry name" value="Cation_transp_ATPase_P-type"/>
</dbReference>
<dbReference type="PANTHER" id="PTHR43294">
    <property type="entry name" value="SODIUM/POTASSIUM-TRANSPORTING ATPASE SUBUNIT ALPHA"/>
    <property type="match status" value="1"/>
</dbReference>
<dbReference type="GO" id="GO:0036376">
    <property type="term" value="P:sodium ion export across plasma membrane"/>
    <property type="evidence" value="ECO:0007669"/>
    <property type="project" value="TreeGrafter"/>
</dbReference>
<evidence type="ECO:0000256" key="3">
    <source>
        <dbReference type="ARBA" id="ARBA00022475"/>
    </source>
</evidence>
<feature type="transmembrane region" description="Helical" evidence="10">
    <location>
        <begin position="805"/>
        <end position="822"/>
    </location>
</feature>
<evidence type="ECO:0000256" key="5">
    <source>
        <dbReference type="ARBA" id="ARBA00022741"/>
    </source>
</evidence>
<dbReference type="GO" id="GO:0030007">
    <property type="term" value="P:intracellular potassium ion homeostasis"/>
    <property type="evidence" value="ECO:0007669"/>
    <property type="project" value="TreeGrafter"/>
</dbReference>
<feature type="transmembrane region" description="Helical" evidence="10">
    <location>
        <begin position="834"/>
        <end position="853"/>
    </location>
</feature>
<dbReference type="GO" id="GO:1902600">
    <property type="term" value="P:proton transmembrane transport"/>
    <property type="evidence" value="ECO:0007669"/>
    <property type="project" value="TreeGrafter"/>
</dbReference>
<feature type="transmembrane region" description="Helical" evidence="10">
    <location>
        <begin position="724"/>
        <end position="746"/>
    </location>
</feature>
<dbReference type="Pfam" id="PF00122">
    <property type="entry name" value="E1-E2_ATPase"/>
    <property type="match status" value="1"/>
</dbReference>
<dbReference type="PROSITE" id="PS00154">
    <property type="entry name" value="ATPASE_E1_E2"/>
    <property type="match status" value="1"/>
</dbReference>
<dbReference type="SUPFAM" id="SSF56784">
    <property type="entry name" value="HAD-like"/>
    <property type="match status" value="1"/>
</dbReference>
<dbReference type="PRINTS" id="PR00119">
    <property type="entry name" value="CATATPASE"/>
</dbReference>
<dbReference type="RefSeq" id="WP_126726803.1">
    <property type="nucleotide sequence ID" value="NZ_RYZH01000037.1"/>
</dbReference>
<evidence type="ECO:0000256" key="8">
    <source>
        <dbReference type="ARBA" id="ARBA00022989"/>
    </source>
</evidence>
<dbReference type="InterPro" id="IPR004014">
    <property type="entry name" value="ATPase_P-typ_cation-transptr_N"/>
</dbReference>
<dbReference type="Gene3D" id="3.40.50.1000">
    <property type="entry name" value="HAD superfamily/HAD-like"/>
    <property type="match status" value="1"/>
</dbReference>
<dbReference type="SUPFAM" id="SSF81665">
    <property type="entry name" value="Calcium ATPase, transmembrane domain M"/>
    <property type="match status" value="1"/>
</dbReference>
<keyword evidence="9 10" id="KW-0472">Membrane</keyword>
<keyword evidence="8 10" id="KW-1133">Transmembrane helix</keyword>
<organism evidence="12 13">
    <name type="scientific">Tautonia sociabilis</name>
    <dbReference type="NCBI Taxonomy" id="2080755"/>
    <lineage>
        <taxon>Bacteria</taxon>
        <taxon>Pseudomonadati</taxon>
        <taxon>Planctomycetota</taxon>
        <taxon>Planctomycetia</taxon>
        <taxon>Isosphaerales</taxon>
        <taxon>Isosphaeraceae</taxon>
        <taxon>Tautonia</taxon>
    </lineage>
</organism>
<proteinExistence type="inferred from homology"/>
<dbReference type="SMART" id="SM00831">
    <property type="entry name" value="Cation_ATPase_N"/>
    <property type="match status" value="1"/>
</dbReference>
<dbReference type="InterPro" id="IPR008250">
    <property type="entry name" value="ATPase_P-typ_transduc_dom_A_sf"/>
</dbReference>
<protein>
    <submittedName>
        <fullName evidence="12">HAD family hydrolase</fullName>
    </submittedName>
</protein>
<dbReference type="PRINTS" id="PR00120">
    <property type="entry name" value="HATPASE"/>
</dbReference>
<dbReference type="Gene3D" id="1.20.1110.10">
    <property type="entry name" value="Calcium-transporting ATPase, transmembrane domain"/>
    <property type="match status" value="1"/>
</dbReference>
<keyword evidence="3" id="KW-1003">Cell membrane</keyword>
<dbReference type="Pfam" id="PF13246">
    <property type="entry name" value="Cation_ATPase"/>
    <property type="match status" value="1"/>
</dbReference>
<evidence type="ECO:0000256" key="1">
    <source>
        <dbReference type="ARBA" id="ARBA00004651"/>
    </source>
</evidence>
<keyword evidence="12" id="KW-0378">Hydrolase</keyword>
<dbReference type="Gene3D" id="3.40.1110.10">
    <property type="entry name" value="Calcium-transporting ATPase, cytoplasmic domain N"/>
    <property type="match status" value="1"/>
</dbReference>
<dbReference type="GO" id="GO:1990573">
    <property type="term" value="P:potassium ion import across plasma membrane"/>
    <property type="evidence" value="ECO:0007669"/>
    <property type="project" value="TreeGrafter"/>
</dbReference>
<dbReference type="AlphaFoldDB" id="A0A432MGP4"/>
<comment type="caution">
    <text evidence="12">The sequence shown here is derived from an EMBL/GenBank/DDBJ whole genome shotgun (WGS) entry which is preliminary data.</text>
</comment>
<dbReference type="Pfam" id="PF00689">
    <property type="entry name" value="Cation_ATPase_C"/>
    <property type="match status" value="1"/>
</dbReference>
<dbReference type="SUPFAM" id="SSF81660">
    <property type="entry name" value="Metal cation-transporting ATPase, ATP-binding domain N"/>
    <property type="match status" value="1"/>
</dbReference>
<dbReference type="OrthoDB" id="211392at2"/>
<feature type="transmembrane region" description="Helical" evidence="10">
    <location>
        <begin position="873"/>
        <end position="896"/>
    </location>
</feature>
<dbReference type="GO" id="GO:0005524">
    <property type="term" value="F:ATP binding"/>
    <property type="evidence" value="ECO:0007669"/>
    <property type="project" value="UniProtKB-KW"/>
</dbReference>
<gene>
    <name evidence="12" type="ORF">TsocGM_17750</name>
</gene>
<evidence type="ECO:0000256" key="9">
    <source>
        <dbReference type="ARBA" id="ARBA00023136"/>
    </source>
</evidence>
<dbReference type="InterPro" id="IPR018303">
    <property type="entry name" value="ATPase_P-typ_P_site"/>
</dbReference>
<keyword evidence="13" id="KW-1185">Reference proteome</keyword>
<comment type="subcellular location">
    <subcellularLocation>
        <location evidence="1">Cell membrane</location>
        <topology evidence="1">Multi-pass membrane protein</topology>
    </subcellularLocation>
</comment>
<evidence type="ECO:0000256" key="7">
    <source>
        <dbReference type="ARBA" id="ARBA00022967"/>
    </source>
</evidence>
<dbReference type="GO" id="GO:0016887">
    <property type="term" value="F:ATP hydrolysis activity"/>
    <property type="evidence" value="ECO:0007669"/>
    <property type="project" value="InterPro"/>
</dbReference>
<feature type="transmembrane region" description="Helical" evidence="10">
    <location>
        <begin position="774"/>
        <end position="793"/>
    </location>
</feature>
<accession>A0A432MGP4</accession>
<keyword evidence="6" id="KW-0067">ATP-binding</keyword>
<comment type="similarity">
    <text evidence="2">Belongs to the cation transport ATPase (P-type) (TC 3.A.3) family. Type IIA subfamily.</text>
</comment>
<feature type="transmembrane region" description="Helical" evidence="10">
    <location>
        <begin position="68"/>
        <end position="86"/>
    </location>
</feature>
<name>A0A432MGP4_9BACT</name>
<dbReference type="InterPro" id="IPR059000">
    <property type="entry name" value="ATPase_P-type_domA"/>
</dbReference>
<dbReference type="InterPro" id="IPR023298">
    <property type="entry name" value="ATPase_P-typ_TM_dom_sf"/>
</dbReference>
<evidence type="ECO:0000313" key="12">
    <source>
        <dbReference type="EMBL" id="RUL85716.1"/>
    </source>
</evidence>